<sequence length="336" mass="34799">MKAVQITEFGGPEVMRVTELPVPRPGPGEVLVRVAAAGVNLADTRMRSGHYPVPLRLPFVPGFELSGHVDSVGPGAASLARDPRVLAPGTPVVAVHAHAAYAEYALVPADMLLPLPEGIDVVAAAAVPVAYSVAWMALHDRGGLRPHETVLVHAAGSGVGLAAVQLAAAAGAEVIALASTQEKLDLARAAGASVALGYQPHYPTDDLHLWLDRGADLLIDGVGGPVLAEGLSLLRPGGRAVCFGQSAGEPIDLDLYRAVIPRQLDLRGLARGALVDSRDPRDRGLVADAVAHVLDLWARGALADPVVHRLPLAEAAEAHAAMSDRSHTGKLTLVPD</sequence>
<dbReference type="OrthoDB" id="9792162at2"/>
<evidence type="ECO:0000313" key="4">
    <source>
        <dbReference type="EMBL" id="SKB08967.1"/>
    </source>
</evidence>
<keyword evidence="5" id="KW-1185">Reference proteome</keyword>
<evidence type="ECO:0000259" key="3">
    <source>
        <dbReference type="SMART" id="SM00829"/>
    </source>
</evidence>
<evidence type="ECO:0000256" key="1">
    <source>
        <dbReference type="ARBA" id="ARBA00022857"/>
    </source>
</evidence>
<keyword evidence="2" id="KW-0560">Oxidoreductase</keyword>
<dbReference type="Gene3D" id="3.40.50.720">
    <property type="entry name" value="NAD(P)-binding Rossmann-like Domain"/>
    <property type="match status" value="1"/>
</dbReference>
<dbReference type="RefSeq" id="WP_153302997.1">
    <property type="nucleotide sequence ID" value="NZ_LT796768.1"/>
</dbReference>
<protein>
    <submittedName>
        <fullName evidence="4">NADPH2:quinone reductase</fullName>
    </submittedName>
</protein>
<dbReference type="GO" id="GO:0016651">
    <property type="term" value="F:oxidoreductase activity, acting on NAD(P)H"/>
    <property type="evidence" value="ECO:0007669"/>
    <property type="project" value="TreeGrafter"/>
</dbReference>
<evidence type="ECO:0000256" key="2">
    <source>
        <dbReference type="ARBA" id="ARBA00023002"/>
    </source>
</evidence>
<dbReference type="InterPro" id="IPR011032">
    <property type="entry name" value="GroES-like_sf"/>
</dbReference>
<dbReference type="Pfam" id="PF00107">
    <property type="entry name" value="ADH_zinc_N"/>
    <property type="match status" value="1"/>
</dbReference>
<dbReference type="GO" id="GO:0070402">
    <property type="term" value="F:NADPH binding"/>
    <property type="evidence" value="ECO:0007669"/>
    <property type="project" value="TreeGrafter"/>
</dbReference>
<name>A0A1T4Z4G7_9ACTN</name>
<feature type="domain" description="Enoyl reductase (ER)" evidence="3">
    <location>
        <begin position="10"/>
        <end position="333"/>
    </location>
</feature>
<dbReference type="InterPro" id="IPR013149">
    <property type="entry name" value="ADH-like_C"/>
</dbReference>
<dbReference type="PANTHER" id="PTHR48106">
    <property type="entry name" value="QUINONE OXIDOREDUCTASE PIG3-RELATED"/>
    <property type="match status" value="1"/>
</dbReference>
<dbReference type="AlphaFoldDB" id="A0A1T4Z4G7"/>
<dbReference type="InterPro" id="IPR036291">
    <property type="entry name" value="NAD(P)-bd_dom_sf"/>
</dbReference>
<dbReference type="Proteomes" id="UP000191040">
    <property type="component" value="Chromosome I"/>
</dbReference>
<gene>
    <name evidence="4" type="ORF">SAMN06295964_2411</name>
</gene>
<dbReference type="InterPro" id="IPR020843">
    <property type="entry name" value="ER"/>
</dbReference>
<organism evidence="4 5">
    <name type="scientific">Aeromicrobium choanae</name>
    <dbReference type="NCBI Taxonomy" id="1736691"/>
    <lineage>
        <taxon>Bacteria</taxon>
        <taxon>Bacillati</taxon>
        <taxon>Actinomycetota</taxon>
        <taxon>Actinomycetes</taxon>
        <taxon>Propionibacteriales</taxon>
        <taxon>Nocardioidaceae</taxon>
        <taxon>Aeromicrobium</taxon>
    </lineage>
</organism>
<dbReference type="SMART" id="SM00829">
    <property type="entry name" value="PKS_ER"/>
    <property type="match status" value="1"/>
</dbReference>
<dbReference type="Gene3D" id="3.90.180.10">
    <property type="entry name" value="Medium-chain alcohol dehydrogenases, catalytic domain"/>
    <property type="match status" value="1"/>
</dbReference>
<dbReference type="STRING" id="1736691.SAMN06295964_2411"/>
<accession>A0A1T4Z4G7</accession>
<dbReference type="SUPFAM" id="SSF50129">
    <property type="entry name" value="GroES-like"/>
    <property type="match status" value="1"/>
</dbReference>
<dbReference type="Pfam" id="PF08240">
    <property type="entry name" value="ADH_N"/>
    <property type="match status" value="1"/>
</dbReference>
<evidence type="ECO:0000313" key="5">
    <source>
        <dbReference type="Proteomes" id="UP000191040"/>
    </source>
</evidence>
<dbReference type="SUPFAM" id="SSF51735">
    <property type="entry name" value="NAD(P)-binding Rossmann-fold domains"/>
    <property type="match status" value="1"/>
</dbReference>
<dbReference type="EMBL" id="LT796768">
    <property type="protein sequence ID" value="SKB08967.1"/>
    <property type="molecule type" value="Genomic_DNA"/>
</dbReference>
<dbReference type="InterPro" id="IPR013154">
    <property type="entry name" value="ADH-like_N"/>
</dbReference>
<reference evidence="5" key="1">
    <citation type="submission" date="2017-02" db="EMBL/GenBank/DDBJ databases">
        <authorList>
            <person name="Varghese N."/>
            <person name="Submissions S."/>
        </authorList>
    </citation>
    <scope>NUCLEOTIDE SEQUENCE [LARGE SCALE GENOMIC DNA]</scope>
    <source>
        <strain evidence="5">9H-4</strain>
    </source>
</reference>
<keyword evidence="1" id="KW-0521">NADP</keyword>
<proteinExistence type="predicted"/>